<organism evidence="1 2">
    <name type="scientific">Irpex rosettiformis</name>
    <dbReference type="NCBI Taxonomy" id="378272"/>
    <lineage>
        <taxon>Eukaryota</taxon>
        <taxon>Fungi</taxon>
        <taxon>Dikarya</taxon>
        <taxon>Basidiomycota</taxon>
        <taxon>Agaricomycotina</taxon>
        <taxon>Agaricomycetes</taxon>
        <taxon>Polyporales</taxon>
        <taxon>Irpicaceae</taxon>
        <taxon>Irpex</taxon>
    </lineage>
</organism>
<dbReference type="Proteomes" id="UP001055072">
    <property type="component" value="Unassembled WGS sequence"/>
</dbReference>
<keyword evidence="2" id="KW-1185">Reference proteome</keyword>
<protein>
    <submittedName>
        <fullName evidence="1">Uncharacterized protein</fullName>
    </submittedName>
</protein>
<gene>
    <name evidence="1" type="ORF">BDY19DRAFT_308877</name>
</gene>
<evidence type="ECO:0000313" key="2">
    <source>
        <dbReference type="Proteomes" id="UP001055072"/>
    </source>
</evidence>
<accession>A0ACB8TZ00</accession>
<name>A0ACB8TZ00_9APHY</name>
<sequence>MIWHRLQEDDSEKTNRTISKKKNNYTSIMSRGKEEKSRKPNVLAITPATERERRIKESRTERNRRTMQCELDREDGKHSGHSILSRI</sequence>
<proteinExistence type="predicted"/>
<evidence type="ECO:0000313" key="1">
    <source>
        <dbReference type="EMBL" id="KAI0087225.1"/>
    </source>
</evidence>
<dbReference type="EMBL" id="MU274919">
    <property type="protein sequence ID" value="KAI0087225.1"/>
    <property type="molecule type" value="Genomic_DNA"/>
</dbReference>
<comment type="caution">
    <text evidence="1">The sequence shown here is derived from an EMBL/GenBank/DDBJ whole genome shotgun (WGS) entry which is preliminary data.</text>
</comment>
<reference evidence="1" key="1">
    <citation type="journal article" date="2021" name="Environ. Microbiol.">
        <title>Gene family expansions and transcriptome signatures uncover fungal adaptations to wood decay.</title>
        <authorList>
            <person name="Hage H."/>
            <person name="Miyauchi S."/>
            <person name="Viragh M."/>
            <person name="Drula E."/>
            <person name="Min B."/>
            <person name="Chaduli D."/>
            <person name="Navarro D."/>
            <person name="Favel A."/>
            <person name="Norest M."/>
            <person name="Lesage-Meessen L."/>
            <person name="Balint B."/>
            <person name="Merenyi Z."/>
            <person name="de Eugenio L."/>
            <person name="Morin E."/>
            <person name="Martinez A.T."/>
            <person name="Baldrian P."/>
            <person name="Stursova M."/>
            <person name="Martinez M.J."/>
            <person name="Novotny C."/>
            <person name="Magnuson J.K."/>
            <person name="Spatafora J.W."/>
            <person name="Maurice S."/>
            <person name="Pangilinan J."/>
            <person name="Andreopoulos W."/>
            <person name="LaButti K."/>
            <person name="Hundley H."/>
            <person name="Na H."/>
            <person name="Kuo A."/>
            <person name="Barry K."/>
            <person name="Lipzen A."/>
            <person name="Henrissat B."/>
            <person name="Riley R."/>
            <person name="Ahrendt S."/>
            <person name="Nagy L.G."/>
            <person name="Grigoriev I.V."/>
            <person name="Martin F."/>
            <person name="Rosso M.N."/>
        </authorList>
    </citation>
    <scope>NUCLEOTIDE SEQUENCE</scope>
    <source>
        <strain evidence="1">CBS 384.51</strain>
    </source>
</reference>